<organism evidence="1 2">
    <name type="scientific">Popillia japonica</name>
    <name type="common">Japanese beetle</name>
    <dbReference type="NCBI Taxonomy" id="7064"/>
    <lineage>
        <taxon>Eukaryota</taxon>
        <taxon>Metazoa</taxon>
        <taxon>Ecdysozoa</taxon>
        <taxon>Arthropoda</taxon>
        <taxon>Hexapoda</taxon>
        <taxon>Insecta</taxon>
        <taxon>Pterygota</taxon>
        <taxon>Neoptera</taxon>
        <taxon>Endopterygota</taxon>
        <taxon>Coleoptera</taxon>
        <taxon>Polyphaga</taxon>
        <taxon>Scarabaeiformia</taxon>
        <taxon>Scarabaeidae</taxon>
        <taxon>Rutelinae</taxon>
        <taxon>Popillia</taxon>
    </lineage>
</organism>
<reference evidence="1 2" key="1">
    <citation type="journal article" date="2024" name="BMC Genomics">
        <title>De novo assembly and annotation of Popillia japonica's genome with initial clues to its potential as an invasive pest.</title>
        <authorList>
            <person name="Cucini C."/>
            <person name="Boschi S."/>
            <person name="Funari R."/>
            <person name="Cardaioli E."/>
            <person name="Iannotti N."/>
            <person name="Marturano G."/>
            <person name="Paoli F."/>
            <person name="Bruttini M."/>
            <person name="Carapelli A."/>
            <person name="Frati F."/>
            <person name="Nardi F."/>
        </authorList>
    </citation>
    <scope>NUCLEOTIDE SEQUENCE [LARGE SCALE GENOMIC DNA]</scope>
    <source>
        <strain evidence="1">DMR45628</strain>
    </source>
</reference>
<dbReference type="EMBL" id="JASPKY010000384">
    <property type="protein sequence ID" value="KAK9702757.1"/>
    <property type="molecule type" value="Genomic_DNA"/>
</dbReference>
<dbReference type="Proteomes" id="UP001458880">
    <property type="component" value="Unassembled WGS sequence"/>
</dbReference>
<sequence length="119" mass="13732">MLLLVRVRSCEMRMSKIVLKAAVFPKIKRPENSKRPIPSAAVLSNPICSREPNSGILKGAFLPRSRYGVQLQHRRTPVRLKARCRLMCIQPQKKRERLHIIFCDVAEDPSWTVFRSSVH</sequence>
<name>A0AAW1JGT7_POPJA</name>
<evidence type="ECO:0000313" key="2">
    <source>
        <dbReference type="Proteomes" id="UP001458880"/>
    </source>
</evidence>
<accession>A0AAW1JGT7</accession>
<gene>
    <name evidence="1" type="ORF">QE152_g29733</name>
</gene>
<protein>
    <submittedName>
        <fullName evidence="1">Uncharacterized protein</fullName>
    </submittedName>
</protein>
<comment type="caution">
    <text evidence="1">The sequence shown here is derived from an EMBL/GenBank/DDBJ whole genome shotgun (WGS) entry which is preliminary data.</text>
</comment>
<dbReference type="AlphaFoldDB" id="A0AAW1JGT7"/>
<keyword evidence="2" id="KW-1185">Reference proteome</keyword>
<evidence type="ECO:0000313" key="1">
    <source>
        <dbReference type="EMBL" id="KAK9702757.1"/>
    </source>
</evidence>
<proteinExistence type="predicted"/>